<evidence type="ECO:0000256" key="1">
    <source>
        <dbReference type="SAM" id="Phobius"/>
    </source>
</evidence>
<keyword evidence="1" id="KW-1133">Transmembrane helix</keyword>
<keyword evidence="2" id="KW-0732">Signal</keyword>
<feature type="chain" id="PRO_5023100521" evidence="2">
    <location>
        <begin position="24"/>
        <end position="505"/>
    </location>
</feature>
<protein>
    <submittedName>
        <fullName evidence="3">Uncharacterized protein</fullName>
    </submittedName>
</protein>
<dbReference type="EMBL" id="CP031035">
    <property type="protein sequence ID" value="QDZ18788.1"/>
    <property type="molecule type" value="Genomic_DNA"/>
</dbReference>
<sequence>MIRYALTLALLLALAFGGRPAVASEEVEVCAAEDLKNAIESGTYRRIIVTCDQLIGPQLNFKPTTDLTIEGRCSSPSGVGPCKMTALNLQQHSSCSVVEDTCHWKLVVKNMIFDGSSNGYGNMIYWKSDHSNQMDEGDFTGSVSFESCIFRNLLNPVVVMTRFDVTFSYCSFSDNVGKASSTQSMGGTNYFPGRGGAIRVIRGEVVVLGCTFENNSVENSATGETGQGSNVWIGALSVHSSFRPKVEFSGSNSITSTSNTVYVKVDDDGNILGSAVDVAAPPGTPPPPKDEPTFKVGFKLVFENVDYDKLQADGKLQSLAEDVRRSWALTAGVPIEAVVVTLKKGSLITEVEINFEGQDKKGDAEKAQEGVKNYELVVDVIQTSPALSSALGIQDTSTLTAATTKTFTRIEGKVQLTEESGSSDGSWLSSGKRVVILVFGGLVIVTLGFCGLSRRYSKKKPQDYLAKAKQADRMRQEQELLPTHISTNKINSNKFVTMNPLSAGL</sequence>
<gene>
    <name evidence="3" type="ORF">A3770_02p13060</name>
</gene>
<evidence type="ECO:0000313" key="3">
    <source>
        <dbReference type="EMBL" id="QDZ18788.1"/>
    </source>
</evidence>
<dbReference type="InterPro" id="IPR011050">
    <property type="entry name" value="Pectin_lyase_fold/virulence"/>
</dbReference>
<name>A0A5B8MDV1_9CHLO</name>
<reference evidence="3 4" key="1">
    <citation type="submission" date="2018-07" db="EMBL/GenBank/DDBJ databases">
        <title>The complete nuclear genome of the prasinophyte Chloropicon primus (CCMP1205).</title>
        <authorList>
            <person name="Pombert J.-F."/>
            <person name="Otis C."/>
            <person name="Turmel M."/>
            <person name="Lemieux C."/>
        </authorList>
    </citation>
    <scope>NUCLEOTIDE SEQUENCE [LARGE SCALE GENOMIC DNA]</scope>
    <source>
        <strain evidence="3 4">CCMP1205</strain>
    </source>
</reference>
<feature type="signal peptide" evidence="2">
    <location>
        <begin position="1"/>
        <end position="23"/>
    </location>
</feature>
<accession>A0A5B8MDV1</accession>
<keyword evidence="4" id="KW-1185">Reference proteome</keyword>
<evidence type="ECO:0000256" key="2">
    <source>
        <dbReference type="SAM" id="SignalP"/>
    </source>
</evidence>
<keyword evidence="1" id="KW-0472">Membrane</keyword>
<dbReference type="AlphaFoldDB" id="A0A5B8MDV1"/>
<organism evidence="3 4">
    <name type="scientific">Chloropicon primus</name>
    <dbReference type="NCBI Taxonomy" id="1764295"/>
    <lineage>
        <taxon>Eukaryota</taxon>
        <taxon>Viridiplantae</taxon>
        <taxon>Chlorophyta</taxon>
        <taxon>Chloropicophyceae</taxon>
        <taxon>Chloropicales</taxon>
        <taxon>Chloropicaceae</taxon>
        <taxon>Chloropicon</taxon>
    </lineage>
</organism>
<dbReference type="Proteomes" id="UP000316726">
    <property type="component" value="Chromosome 2"/>
</dbReference>
<feature type="transmembrane region" description="Helical" evidence="1">
    <location>
        <begin position="434"/>
        <end position="452"/>
    </location>
</feature>
<evidence type="ECO:0000313" key="4">
    <source>
        <dbReference type="Proteomes" id="UP000316726"/>
    </source>
</evidence>
<keyword evidence="1" id="KW-0812">Transmembrane</keyword>
<dbReference type="SUPFAM" id="SSF51126">
    <property type="entry name" value="Pectin lyase-like"/>
    <property type="match status" value="1"/>
</dbReference>
<proteinExistence type="predicted"/>